<dbReference type="AlphaFoldDB" id="A0A1T4LNM1"/>
<evidence type="ECO:0000259" key="2">
    <source>
        <dbReference type="Pfam" id="PF01558"/>
    </source>
</evidence>
<evidence type="ECO:0000313" key="4">
    <source>
        <dbReference type="Proteomes" id="UP000189933"/>
    </source>
</evidence>
<evidence type="ECO:0000313" key="3">
    <source>
        <dbReference type="EMBL" id="SJZ56295.1"/>
    </source>
</evidence>
<keyword evidence="1" id="KW-0560">Oxidoreductase</keyword>
<dbReference type="EMBL" id="FUXM01000002">
    <property type="protein sequence ID" value="SJZ56295.1"/>
    <property type="molecule type" value="Genomic_DNA"/>
</dbReference>
<sequence>MLKEFRLSGTGGQGIILAAILLAEGATRQGLNVVQTQSYGPEARGGASKAEVKISDEPIDYPKVEMPELLLALSQEAYDKYHNSVQERGIIIVDEDLVPHTVNTNCQLFKIPFTRLAKENIGKEIVTNIVALGAIAALTKELDSTSILEALQQRIPSHLLDINLDAYNLGYKQGVQAYAQSQTFTRLEQNSQ</sequence>
<dbReference type="OrthoDB" id="9789125at2"/>
<dbReference type="PANTHER" id="PTHR42730">
    <property type="entry name" value="2-OXOGLUTARATE SYNTHASE SUBUNIT KORC"/>
    <property type="match status" value="1"/>
</dbReference>
<dbReference type="GO" id="GO:0016903">
    <property type="term" value="F:oxidoreductase activity, acting on the aldehyde or oxo group of donors"/>
    <property type="evidence" value="ECO:0007669"/>
    <property type="project" value="InterPro"/>
</dbReference>
<dbReference type="Gene3D" id="3.40.920.10">
    <property type="entry name" value="Pyruvate-ferredoxin oxidoreductase, PFOR, domain III"/>
    <property type="match status" value="1"/>
</dbReference>
<proteinExistence type="predicted"/>
<dbReference type="InterPro" id="IPR052554">
    <property type="entry name" value="2-oxoglutarate_synth_KorC"/>
</dbReference>
<reference evidence="4" key="1">
    <citation type="submission" date="2017-02" db="EMBL/GenBank/DDBJ databases">
        <authorList>
            <person name="Varghese N."/>
            <person name="Submissions S."/>
        </authorList>
    </citation>
    <scope>NUCLEOTIDE SEQUENCE [LARGE SCALE GENOMIC DNA]</scope>
    <source>
        <strain evidence="4">DSM 16521</strain>
    </source>
</reference>
<feature type="domain" description="Pyruvate/ketoisovalerate oxidoreductase catalytic" evidence="2">
    <location>
        <begin position="11"/>
        <end position="171"/>
    </location>
</feature>
<evidence type="ECO:0000256" key="1">
    <source>
        <dbReference type="ARBA" id="ARBA00023002"/>
    </source>
</evidence>
<dbReference type="InterPro" id="IPR019752">
    <property type="entry name" value="Pyrv/ketoisovalerate_OxRed_cat"/>
</dbReference>
<accession>A0A1T4LNM1</accession>
<dbReference type="SUPFAM" id="SSF53323">
    <property type="entry name" value="Pyruvate-ferredoxin oxidoreductase, PFOR, domain III"/>
    <property type="match status" value="1"/>
</dbReference>
<gene>
    <name evidence="3" type="ORF">SAMN02745885_00227</name>
</gene>
<dbReference type="PANTHER" id="PTHR42730:SF1">
    <property type="entry name" value="2-OXOGLUTARATE SYNTHASE SUBUNIT KORC"/>
    <property type="match status" value="1"/>
</dbReference>
<dbReference type="Pfam" id="PF01558">
    <property type="entry name" value="POR"/>
    <property type="match status" value="1"/>
</dbReference>
<organism evidence="3 4">
    <name type="scientific">Carboxydocella sporoproducens DSM 16521</name>
    <dbReference type="NCBI Taxonomy" id="1121270"/>
    <lineage>
        <taxon>Bacteria</taxon>
        <taxon>Bacillati</taxon>
        <taxon>Bacillota</taxon>
        <taxon>Clostridia</taxon>
        <taxon>Eubacteriales</taxon>
        <taxon>Clostridiales Family XVI. Incertae Sedis</taxon>
        <taxon>Carboxydocella</taxon>
    </lineage>
</organism>
<dbReference type="InterPro" id="IPR002869">
    <property type="entry name" value="Pyrv_flavodox_OxRed_cen"/>
</dbReference>
<name>A0A1T4LNM1_9FIRM</name>
<dbReference type="RefSeq" id="WP_078664385.1">
    <property type="nucleotide sequence ID" value="NZ_FUXM01000002.1"/>
</dbReference>
<dbReference type="Proteomes" id="UP000189933">
    <property type="component" value="Unassembled WGS sequence"/>
</dbReference>
<protein>
    <submittedName>
        <fullName evidence="3">2-oxoglutarate ferredoxin oxidoreductase subunit gamma</fullName>
    </submittedName>
</protein>
<keyword evidence="4" id="KW-1185">Reference proteome</keyword>